<dbReference type="EMBL" id="JANPWB010000010">
    <property type="protein sequence ID" value="KAJ1144609.1"/>
    <property type="molecule type" value="Genomic_DNA"/>
</dbReference>
<protein>
    <submittedName>
        <fullName evidence="2">Uncharacterized protein</fullName>
    </submittedName>
</protein>
<proteinExistence type="predicted"/>
<accession>A0AAV7QXN4</accession>
<gene>
    <name evidence="2" type="ORF">NDU88_010907</name>
</gene>
<name>A0AAV7QXN4_PLEWA</name>
<evidence type="ECO:0000313" key="2">
    <source>
        <dbReference type="EMBL" id="KAJ1144609.1"/>
    </source>
</evidence>
<feature type="region of interest" description="Disordered" evidence="1">
    <location>
        <begin position="1"/>
        <end position="34"/>
    </location>
</feature>
<keyword evidence="3" id="KW-1185">Reference proteome</keyword>
<comment type="caution">
    <text evidence="2">The sequence shown here is derived from an EMBL/GenBank/DDBJ whole genome shotgun (WGS) entry which is preliminary data.</text>
</comment>
<dbReference type="AlphaFoldDB" id="A0AAV7QXN4"/>
<evidence type="ECO:0000256" key="1">
    <source>
        <dbReference type="SAM" id="MobiDB-lite"/>
    </source>
</evidence>
<organism evidence="2 3">
    <name type="scientific">Pleurodeles waltl</name>
    <name type="common">Iberian ribbed newt</name>
    <dbReference type="NCBI Taxonomy" id="8319"/>
    <lineage>
        <taxon>Eukaryota</taxon>
        <taxon>Metazoa</taxon>
        <taxon>Chordata</taxon>
        <taxon>Craniata</taxon>
        <taxon>Vertebrata</taxon>
        <taxon>Euteleostomi</taxon>
        <taxon>Amphibia</taxon>
        <taxon>Batrachia</taxon>
        <taxon>Caudata</taxon>
        <taxon>Salamandroidea</taxon>
        <taxon>Salamandridae</taxon>
        <taxon>Pleurodelinae</taxon>
        <taxon>Pleurodeles</taxon>
    </lineage>
</organism>
<evidence type="ECO:0000313" key="3">
    <source>
        <dbReference type="Proteomes" id="UP001066276"/>
    </source>
</evidence>
<reference evidence="2" key="1">
    <citation type="journal article" date="2022" name="bioRxiv">
        <title>Sequencing and chromosome-scale assembly of the giantPleurodeles waltlgenome.</title>
        <authorList>
            <person name="Brown T."/>
            <person name="Elewa A."/>
            <person name="Iarovenko S."/>
            <person name="Subramanian E."/>
            <person name="Araus A.J."/>
            <person name="Petzold A."/>
            <person name="Susuki M."/>
            <person name="Suzuki K.-i.T."/>
            <person name="Hayashi T."/>
            <person name="Toyoda A."/>
            <person name="Oliveira C."/>
            <person name="Osipova E."/>
            <person name="Leigh N.D."/>
            <person name="Simon A."/>
            <person name="Yun M.H."/>
        </authorList>
    </citation>
    <scope>NUCLEOTIDE SEQUENCE</scope>
    <source>
        <strain evidence="2">20211129_DDA</strain>
        <tissue evidence="2">Liver</tissue>
    </source>
</reference>
<dbReference type="Proteomes" id="UP001066276">
    <property type="component" value="Chromosome 6"/>
</dbReference>
<sequence>MQGAGTPSMRAPPVAPHSTNGLRPPAAFGLQPQISPGPNRLGLAALLLRRVDSRPSGAHCSSSSAQLWAGSPLCRAASEAPSSFTGLQPLASPALLLLQSPLGPHREADWSPS</sequence>